<dbReference type="InterPro" id="IPR004181">
    <property type="entry name" value="Znf_MIZ"/>
</dbReference>
<proteinExistence type="predicted"/>
<gene>
    <name evidence="6" type="ORF">MAM1_0004d00493</name>
</gene>
<sequence>MNINLYRRRRLRSTQPILTRVQIKDLGRIIGYTSFRQSVEFLMDPYNYFKLSKVKMAEIHSYLLEKGITAEKCPNSHIRQNDHSRVLISILFPGYPIIKASEHHYQDLRENRSPQAKIIDLAYDQLPTSDKYERLDELFRADVDWFKSPCKDGCYSLHIPLKKLNRSIVVEGHASSNINVRLFLYLWTSERMAWTPTTDIELCIDSKQGNCLSDNDRKIYGYGFKHTDITDKSDAIQKANRRSTSTLSLAFKFIDKQPNIRHVSVCAVMEKSTDELASQLYLQTASLYIGRAMEKSNRNIPVAQQVQQTAVEILNQCNLNDRLQLEKTEKLFLSCAEAFITEWNEHEDEKKDDQDLEIFSGDEVVSVLDPIGLARIQHPARCIFCTHKTTFDAVTFFKFQVTSMIWNCPICSVRIRGIQDMYIDYQTKQALIENPDEEKFLRERNDKYRIIPNLSENKITASIAKKRPLEDYQVISIDDGEADKSNKKPKNV</sequence>
<dbReference type="STRING" id="91626.A0A0C9MDK5"/>
<dbReference type="GO" id="GO:0061665">
    <property type="term" value="F:SUMO ligase activity"/>
    <property type="evidence" value="ECO:0007669"/>
    <property type="project" value="TreeGrafter"/>
</dbReference>
<keyword evidence="1" id="KW-0479">Metal-binding</keyword>
<evidence type="ECO:0000256" key="4">
    <source>
        <dbReference type="PROSITE-ProRule" id="PRU00452"/>
    </source>
</evidence>
<reference evidence="6" key="1">
    <citation type="submission" date="2014-09" db="EMBL/GenBank/DDBJ databases">
        <title>Draft genome sequence of an oleaginous Mucoromycotina fungus Mucor ambiguus NBRC6742.</title>
        <authorList>
            <person name="Takeda I."/>
            <person name="Yamane N."/>
            <person name="Morita T."/>
            <person name="Tamano K."/>
            <person name="Machida M."/>
            <person name="Baker S."/>
            <person name="Koike H."/>
        </authorList>
    </citation>
    <scope>NUCLEOTIDE SEQUENCE</scope>
    <source>
        <strain evidence="6">NBRC 6742</strain>
    </source>
</reference>
<dbReference type="Gene3D" id="3.30.40.10">
    <property type="entry name" value="Zinc/RING finger domain, C3HC4 (zinc finger)"/>
    <property type="match status" value="1"/>
</dbReference>
<dbReference type="Proteomes" id="UP000053815">
    <property type="component" value="Unassembled WGS sequence"/>
</dbReference>
<feature type="domain" description="SP-RING-type" evidence="5">
    <location>
        <begin position="352"/>
        <end position="436"/>
    </location>
</feature>
<name>A0A0C9MDK5_9FUNG</name>
<keyword evidence="2 4" id="KW-0863">Zinc-finger</keyword>
<dbReference type="GO" id="GO:0008270">
    <property type="term" value="F:zinc ion binding"/>
    <property type="evidence" value="ECO:0007669"/>
    <property type="project" value="UniProtKB-KW"/>
</dbReference>
<dbReference type="GO" id="GO:0016925">
    <property type="term" value="P:protein sumoylation"/>
    <property type="evidence" value="ECO:0007669"/>
    <property type="project" value="TreeGrafter"/>
</dbReference>
<dbReference type="Pfam" id="PF02891">
    <property type="entry name" value="zf-MIZ"/>
    <property type="match status" value="1"/>
</dbReference>
<dbReference type="AlphaFoldDB" id="A0A0C9MDK5"/>
<dbReference type="PANTHER" id="PTHR10782:SF4">
    <property type="entry name" value="TONALLI, ISOFORM E"/>
    <property type="match status" value="1"/>
</dbReference>
<keyword evidence="7" id="KW-1185">Reference proteome</keyword>
<accession>A0A0C9MDK5</accession>
<dbReference type="PROSITE" id="PS51044">
    <property type="entry name" value="ZF_SP_RING"/>
    <property type="match status" value="1"/>
</dbReference>
<dbReference type="OrthoDB" id="28127at2759"/>
<dbReference type="EMBL" id="DF836293">
    <property type="protein sequence ID" value="GAN01062.1"/>
    <property type="molecule type" value="Genomic_DNA"/>
</dbReference>
<evidence type="ECO:0000313" key="7">
    <source>
        <dbReference type="Proteomes" id="UP000053815"/>
    </source>
</evidence>
<dbReference type="InterPro" id="IPR013083">
    <property type="entry name" value="Znf_RING/FYVE/PHD"/>
</dbReference>
<evidence type="ECO:0000256" key="3">
    <source>
        <dbReference type="ARBA" id="ARBA00022833"/>
    </source>
</evidence>
<dbReference type="PANTHER" id="PTHR10782">
    <property type="entry name" value="ZINC FINGER MIZ DOMAIN-CONTAINING PROTEIN"/>
    <property type="match status" value="1"/>
</dbReference>
<evidence type="ECO:0000259" key="5">
    <source>
        <dbReference type="PROSITE" id="PS51044"/>
    </source>
</evidence>
<dbReference type="GO" id="GO:0000785">
    <property type="term" value="C:chromatin"/>
    <property type="evidence" value="ECO:0007669"/>
    <property type="project" value="TreeGrafter"/>
</dbReference>
<keyword evidence="3" id="KW-0862">Zinc</keyword>
<organism evidence="6">
    <name type="scientific">Mucor ambiguus</name>
    <dbReference type="NCBI Taxonomy" id="91626"/>
    <lineage>
        <taxon>Eukaryota</taxon>
        <taxon>Fungi</taxon>
        <taxon>Fungi incertae sedis</taxon>
        <taxon>Mucoromycota</taxon>
        <taxon>Mucoromycotina</taxon>
        <taxon>Mucoromycetes</taxon>
        <taxon>Mucorales</taxon>
        <taxon>Mucorineae</taxon>
        <taxon>Mucoraceae</taxon>
        <taxon>Mucor</taxon>
    </lineage>
</organism>
<evidence type="ECO:0000256" key="2">
    <source>
        <dbReference type="ARBA" id="ARBA00022771"/>
    </source>
</evidence>
<evidence type="ECO:0000313" key="6">
    <source>
        <dbReference type="EMBL" id="GAN01062.1"/>
    </source>
</evidence>
<protein>
    <recommendedName>
        <fullName evidence="5">SP-RING-type domain-containing protein</fullName>
    </recommendedName>
</protein>
<evidence type="ECO:0000256" key="1">
    <source>
        <dbReference type="ARBA" id="ARBA00022723"/>
    </source>
</evidence>